<dbReference type="EMBL" id="CP069109">
    <property type="protein sequence ID" value="QSS59513.1"/>
    <property type="molecule type" value="Genomic_DNA"/>
</dbReference>
<accession>A0A8A1M437</accession>
<proteinExistence type="predicted"/>
<reference evidence="1" key="1">
    <citation type="submission" date="2021-01" db="EMBL/GenBank/DDBJ databases">
        <title>Chromosome-level genome assembly of a human fungal pathogen reveals clustering of transcriptionally co-regulated genes.</title>
        <authorList>
            <person name="Voorhies M."/>
            <person name="Cohen S."/>
            <person name="Shea T.P."/>
            <person name="Petrus S."/>
            <person name="Munoz J.F."/>
            <person name="Poplawski S."/>
            <person name="Goldman W.E."/>
            <person name="Michael T."/>
            <person name="Cuomo C.A."/>
            <person name="Sil A."/>
            <person name="Beyhan S."/>
        </authorList>
    </citation>
    <scope>NUCLEOTIDE SEQUENCE</scope>
    <source>
        <strain evidence="1">WU24</strain>
    </source>
</reference>
<gene>
    <name evidence="1" type="ORF">I7I51_08948</name>
</gene>
<dbReference type="Proteomes" id="UP000663671">
    <property type="component" value="Chromosome 2"/>
</dbReference>
<name>A0A8A1M437_AJECA</name>
<evidence type="ECO:0000313" key="2">
    <source>
        <dbReference type="Proteomes" id="UP000663671"/>
    </source>
</evidence>
<sequence length="223" mass="25415">MAVTISSKTDIMSLSDTTYTLSASLKRLFHSSKFTDITIQAGGKKNSRSISSSSLVNRSTFHLEDEPRTIEAMLRFMYGLDYDSGSQGRTSPMLFGSKAKAKFEVAMHVCWDMDDFPITIVEVYPPTLPMDRNLHNILANTAKDHFERLLQKDEFLCTFEQCGRFAVDVAQLLASNYYSINGRKYRCPRCKIEWEGKFLTSVCLPTHCINCGCKSYWEEHVLK</sequence>
<dbReference type="AlphaFoldDB" id="A0A8A1M437"/>
<organism evidence="1 2">
    <name type="scientific">Ajellomyces capsulatus</name>
    <name type="common">Darling's disease fungus</name>
    <name type="synonym">Histoplasma capsulatum</name>
    <dbReference type="NCBI Taxonomy" id="5037"/>
    <lineage>
        <taxon>Eukaryota</taxon>
        <taxon>Fungi</taxon>
        <taxon>Dikarya</taxon>
        <taxon>Ascomycota</taxon>
        <taxon>Pezizomycotina</taxon>
        <taxon>Eurotiomycetes</taxon>
        <taxon>Eurotiomycetidae</taxon>
        <taxon>Onygenales</taxon>
        <taxon>Ajellomycetaceae</taxon>
        <taxon>Histoplasma</taxon>
    </lineage>
</organism>
<dbReference type="OrthoDB" id="6359816at2759"/>
<dbReference type="VEuPathDB" id="FungiDB:I7I51_08948"/>
<protein>
    <submittedName>
        <fullName evidence="1">BTB/POZ domain-containing protein</fullName>
    </submittedName>
</protein>
<evidence type="ECO:0000313" key="1">
    <source>
        <dbReference type="EMBL" id="QSS59513.1"/>
    </source>
</evidence>